<feature type="compositionally biased region" description="Basic and acidic residues" evidence="1">
    <location>
        <begin position="449"/>
        <end position="461"/>
    </location>
</feature>
<gene>
    <name evidence="2" type="ORF">LCGC14_0525040</name>
</gene>
<dbReference type="AlphaFoldDB" id="A0A0F9UIQ9"/>
<dbReference type="EMBL" id="LAZR01000670">
    <property type="protein sequence ID" value="KKN61121.1"/>
    <property type="molecule type" value="Genomic_DNA"/>
</dbReference>
<sequence length="461" mass="52057">MATTIHPIVLRFQGLRPEQLSRFELHRLRKQMDGYEFEPHRTRFNKLLIGSETWAKEALAEIDEMRMENFATELTKLKKRKRIGEIKKRMIEGPKDPWRPSKHGPMREVIITAHADWFETAGDQSTWRGKMAKRRREKDFEDLAIGWLTYDFGEDVVHARADRDEKAYHIHAVILPRDEDQHGRKMLIPSKHDAIRSYEHAQDIAGIWFAQAGLVRGEARAFAARQAKAAGMKGPDPVNHKPTWKWRQEVAMELWSERVELTARSSNLDAREKALVEAEDAVEANAAKVQARSDAVGAREAAAQGMADEADSVLAAAEGLAEDHFELKENADGPSLAVTETGKASNSAKALFQRVAKSKKGRRRAEGIFGRVWSAMRTRAQGEAEERLSEEFAQIETTREALLDVVKDLPPAIRQNLGTTWKAVAKQVISLQQLLRKRGHSEVLGGRPNPDHPDQAASDEK</sequence>
<name>A0A0F9UIQ9_9ZZZZ</name>
<proteinExistence type="predicted"/>
<reference evidence="2" key="1">
    <citation type="journal article" date="2015" name="Nature">
        <title>Complex archaea that bridge the gap between prokaryotes and eukaryotes.</title>
        <authorList>
            <person name="Spang A."/>
            <person name="Saw J.H."/>
            <person name="Jorgensen S.L."/>
            <person name="Zaremba-Niedzwiedzka K."/>
            <person name="Martijn J."/>
            <person name="Lind A.E."/>
            <person name="van Eijk R."/>
            <person name="Schleper C."/>
            <person name="Guy L."/>
            <person name="Ettema T.J."/>
        </authorList>
    </citation>
    <scope>NUCLEOTIDE SEQUENCE</scope>
</reference>
<dbReference type="Gene3D" id="3.30.930.30">
    <property type="match status" value="1"/>
</dbReference>
<feature type="region of interest" description="Disordered" evidence="1">
    <location>
        <begin position="439"/>
        <end position="461"/>
    </location>
</feature>
<evidence type="ECO:0000256" key="1">
    <source>
        <dbReference type="SAM" id="MobiDB-lite"/>
    </source>
</evidence>
<evidence type="ECO:0000313" key="2">
    <source>
        <dbReference type="EMBL" id="KKN61121.1"/>
    </source>
</evidence>
<protein>
    <recommendedName>
        <fullName evidence="3">Plasmid recombination enzyme</fullName>
    </recommendedName>
</protein>
<accession>A0A0F9UIQ9</accession>
<comment type="caution">
    <text evidence="2">The sequence shown here is derived from an EMBL/GenBank/DDBJ whole genome shotgun (WGS) entry which is preliminary data.</text>
</comment>
<organism evidence="2">
    <name type="scientific">marine sediment metagenome</name>
    <dbReference type="NCBI Taxonomy" id="412755"/>
    <lineage>
        <taxon>unclassified sequences</taxon>
        <taxon>metagenomes</taxon>
        <taxon>ecological metagenomes</taxon>
    </lineage>
</organism>
<evidence type="ECO:0008006" key="3">
    <source>
        <dbReference type="Google" id="ProtNLM"/>
    </source>
</evidence>